<keyword evidence="1" id="KW-0677">Repeat</keyword>
<dbReference type="InterPro" id="IPR001258">
    <property type="entry name" value="NHL_repeat"/>
</dbReference>
<keyword evidence="4" id="KW-1185">Reference proteome</keyword>
<evidence type="ECO:0000256" key="1">
    <source>
        <dbReference type="ARBA" id="ARBA00022737"/>
    </source>
</evidence>
<evidence type="ECO:0000313" key="3">
    <source>
        <dbReference type="EMBL" id="KAH3895507.1"/>
    </source>
</evidence>
<dbReference type="AlphaFoldDB" id="A0A9D4NFF2"/>
<reference evidence="3" key="2">
    <citation type="submission" date="2020-11" db="EMBL/GenBank/DDBJ databases">
        <authorList>
            <person name="McCartney M.A."/>
            <person name="Auch B."/>
            <person name="Kono T."/>
            <person name="Mallez S."/>
            <person name="Becker A."/>
            <person name="Gohl D.M."/>
            <person name="Silverstein K.A.T."/>
            <person name="Koren S."/>
            <person name="Bechman K.B."/>
            <person name="Herman A."/>
            <person name="Abrahante J.E."/>
            <person name="Garbe J."/>
        </authorList>
    </citation>
    <scope>NUCLEOTIDE SEQUENCE</scope>
    <source>
        <strain evidence="3">Duluth1</strain>
        <tissue evidence="3">Whole animal</tissue>
    </source>
</reference>
<organism evidence="3 4">
    <name type="scientific">Dreissena polymorpha</name>
    <name type="common">Zebra mussel</name>
    <name type="synonym">Mytilus polymorpha</name>
    <dbReference type="NCBI Taxonomy" id="45954"/>
    <lineage>
        <taxon>Eukaryota</taxon>
        <taxon>Metazoa</taxon>
        <taxon>Spiralia</taxon>
        <taxon>Lophotrochozoa</taxon>
        <taxon>Mollusca</taxon>
        <taxon>Bivalvia</taxon>
        <taxon>Autobranchia</taxon>
        <taxon>Heteroconchia</taxon>
        <taxon>Euheterodonta</taxon>
        <taxon>Imparidentia</taxon>
        <taxon>Neoheterodontei</taxon>
        <taxon>Myida</taxon>
        <taxon>Dreissenoidea</taxon>
        <taxon>Dreissenidae</taxon>
        <taxon>Dreissena</taxon>
    </lineage>
</organism>
<feature type="repeat" description="NHL" evidence="2">
    <location>
        <begin position="194"/>
        <end position="231"/>
    </location>
</feature>
<dbReference type="PROSITE" id="PS51125">
    <property type="entry name" value="NHL"/>
    <property type="match status" value="1"/>
</dbReference>
<dbReference type="EMBL" id="JAIWYP010000001">
    <property type="protein sequence ID" value="KAH3895507.1"/>
    <property type="molecule type" value="Genomic_DNA"/>
</dbReference>
<comment type="caution">
    <text evidence="3">The sequence shown here is derived from an EMBL/GenBank/DDBJ whole genome shotgun (WGS) entry which is preliminary data.</text>
</comment>
<dbReference type="InterPro" id="IPR011042">
    <property type="entry name" value="6-blade_b-propeller_TolB-like"/>
</dbReference>
<dbReference type="Pfam" id="PF01436">
    <property type="entry name" value="NHL"/>
    <property type="match status" value="1"/>
</dbReference>
<evidence type="ECO:0000313" key="4">
    <source>
        <dbReference type="Proteomes" id="UP000828390"/>
    </source>
</evidence>
<evidence type="ECO:0000256" key="2">
    <source>
        <dbReference type="PROSITE-ProRule" id="PRU00504"/>
    </source>
</evidence>
<dbReference type="Gene3D" id="2.120.10.30">
    <property type="entry name" value="TolB, C-terminal domain"/>
    <property type="match status" value="1"/>
</dbReference>
<sequence length="514" mass="57652">MFMTFKVTPINELTNTQPTDLQGLSVELKTVLGEIKSLHISQEASVESLQKTYKEHREVMIEQMCGNLNTYIDECDNNSVDTSGGNEQYLKEEMCRSVLSIVNEFDNITAKELNEMKDEVISIKESVTSSIHKCTSLHNDLSHFHEFVQKIGDNKELCLIASIKCKHIIQQALTLLGKSSKVFNVQSITKHNVRIPSDKGVCYISGICVLPDGQVLVIDWNNQNVKLLNQQYQVVSHWDVNAWPLDICLITPSEVAVAVNTSNIHEVQFITVNQGKLVSGRKFQLQHKCTCITHHQGDLFVTSGQQLYKYSLNGKQLCRLYQDRSAYWSGDRLYIIPSWDQSKLLTLARDGTLLATYTDPALGPLYGQVLVCGRWSSTILQLATLATEEDGVRWPRSVCYSSTTSSIIVGLYGDNNILVFRLLLSQDKDAEDVGDKDDAEDEVEKNGMNLHKVFRRKKLVIRLASAGGLAGWLAGWLAGGRNKLESTSIDIELAKQQHKSGLQEPQYRTILSLP</sequence>
<dbReference type="SUPFAM" id="SSF75011">
    <property type="entry name" value="3-carboxy-cis,cis-mucoante lactonizing enzyme"/>
    <property type="match status" value="1"/>
</dbReference>
<reference evidence="3" key="1">
    <citation type="journal article" date="2019" name="bioRxiv">
        <title>The Genome of the Zebra Mussel, Dreissena polymorpha: A Resource for Invasive Species Research.</title>
        <authorList>
            <person name="McCartney M.A."/>
            <person name="Auch B."/>
            <person name="Kono T."/>
            <person name="Mallez S."/>
            <person name="Zhang Y."/>
            <person name="Obille A."/>
            <person name="Becker A."/>
            <person name="Abrahante J.E."/>
            <person name="Garbe J."/>
            <person name="Badalamenti J.P."/>
            <person name="Herman A."/>
            <person name="Mangelson H."/>
            <person name="Liachko I."/>
            <person name="Sullivan S."/>
            <person name="Sone E.D."/>
            <person name="Koren S."/>
            <person name="Silverstein K.A.T."/>
            <person name="Beckman K.B."/>
            <person name="Gohl D.M."/>
        </authorList>
    </citation>
    <scope>NUCLEOTIDE SEQUENCE</scope>
    <source>
        <strain evidence="3">Duluth1</strain>
        <tissue evidence="3">Whole animal</tissue>
    </source>
</reference>
<gene>
    <name evidence="3" type="ORF">DPMN_019672</name>
</gene>
<accession>A0A9D4NFF2</accession>
<proteinExistence type="predicted"/>
<dbReference type="Proteomes" id="UP000828390">
    <property type="component" value="Unassembled WGS sequence"/>
</dbReference>
<protein>
    <submittedName>
        <fullName evidence="3">Uncharacterized protein</fullName>
    </submittedName>
</protein>
<name>A0A9D4NFF2_DREPO</name>